<keyword evidence="2" id="KW-1185">Reference proteome</keyword>
<proteinExistence type="predicted"/>
<dbReference type="Proteomes" id="UP001059893">
    <property type="component" value="Unassembled WGS sequence"/>
</dbReference>
<dbReference type="EMBL" id="JABSND010000066">
    <property type="protein sequence ID" value="KAI6299592.1"/>
    <property type="molecule type" value="Genomic_DNA"/>
</dbReference>
<protein>
    <submittedName>
        <fullName evidence="1">Uncharacterized protein</fullName>
    </submittedName>
</protein>
<comment type="caution">
    <text evidence="1">The sequence shown here is derived from an EMBL/GenBank/DDBJ whole genome shotgun (WGS) entry which is preliminary data.</text>
</comment>
<evidence type="ECO:0000313" key="2">
    <source>
        <dbReference type="Proteomes" id="UP001059893"/>
    </source>
</evidence>
<accession>A0ABQ8NMY3</accession>
<gene>
    <name evidence="1" type="ORF">MCOR33_004500</name>
</gene>
<sequence>MWAWQTQIRLIALHSQQVIWSGFGVLGDFRLIPSLLRLPFWDNTVDPSKSTPSAAYCFLVTSASPPGTGTTQILRNPDATKHRQSKGVNKAGRTPPTTGSALCLPLHFFLGTTNPLSPDTTMSL</sequence>
<evidence type="ECO:0000313" key="1">
    <source>
        <dbReference type="EMBL" id="KAI6299592.1"/>
    </source>
</evidence>
<organism evidence="1 2">
    <name type="scientific">Pyricularia grisea</name>
    <name type="common">Crabgrass-specific blast fungus</name>
    <name type="synonym">Magnaporthe grisea</name>
    <dbReference type="NCBI Taxonomy" id="148305"/>
    <lineage>
        <taxon>Eukaryota</taxon>
        <taxon>Fungi</taxon>
        <taxon>Dikarya</taxon>
        <taxon>Ascomycota</taxon>
        <taxon>Pezizomycotina</taxon>
        <taxon>Sordariomycetes</taxon>
        <taxon>Sordariomycetidae</taxon>
        <taxon>Magnaporthales</taxon>
        <taxon>Pyriculariaceae</taxon>
        <taxon>Pyricularia</taxon>
    </lineage>
</organism>
<reference evidence="1" key="1">
    <citation type="submission" date="2021-01" db="EMBL/GenBank/DDBJ databases">
        <title>Deciphering the adaptive evolutionary patterns associated with biogeogrpahic diversity in the finger millet blast pathogen Magnaporthe oryzae in Eastern Africa.</title>
        <authorList>
            <person name="Onyema G."/>
            <person name="Shittu T.A."/>
            <person name="Dodsworth S."/>
            <person name="Devilliers S."/>
            <person name="Muthumeenakshi S."/>
            <person name="Sreenivasaprasad S."/>
        </authorList>
    </citation>
    <scope>NUCLEOTIDE SEQUENCE</scope>
    <source>
        <strain evidence="1">D15/s37</strain>
    </source>
</reference>
<name>A0ABQ8NMY3_PYRGI</name>